<dbReference type="UniPathway" id="UPA00378"/>
<comment type="catalytic activity">
    <reaction evidence="11">
        <text>an alpha-D-Man-(1-&gt;2)-alpha-D-Man-(1-&gt;2)-alpha-D-Man-(1-&gt;3)-[alpha-D-Man-(1-&gt;2)-alpha-D-Man-(1-&gt;3)-alpha-D-Man-(1-&gt;6)]-beta-D-Man-(1-&gt;4)-beta-D-GlcNAc-(1-&gt;4)-alpha-D-GlcNAc-diphospho-di-trans,poly-cis-dolichol + a di-trans,poly-cis-dolichyl beta-D-mannosyl phosphate = an alpha-D-Man-(1-&gt;2)-alpha-D-Man-(1-&gt;2)-alpha-D-Man-(1-&gt;3)-[alpha-D-Man-(1-&gt;2)-alpha-D-Man-(1-&gt;3)-[alpha-D-Man-(1-&gt;6)]-alpha-D-Man-(1-&gt;6)]-beta-D-Man-(1-&gt;4)-beta-D-GlcNAc-(1-&gt;4)-alpha-D-GlcNAc-diphospho-di-trans,poly-cis-dolichol + a di-trans,poly-cis-dolichyl phosphate + H(+)</text>
        <dbReference type="Rhea" id="RHEA:29535"/>
        <dbReference type="Rhea" id="RHEA-COMP:19498"/>
        <dbReference type="Rhea" id="RHEA-COMP:19501"/>
        <dbReference type="Rhea" id="RHEA-COMP:19518"/>
        <dbReference type="Rhea" id="RHEA-COMP:19519"/>
        <dbReference type="ChEBI" id="CHEBI:15378"/>
        <dbReference type="ChEBI" id="CHEBI:57683"/>
        <dbReference type="ChEBI" id="CHEBI:58211"/>
        <dbReference type="ChEBI" id="CHEBI:132517"/>
        <dbReference type="ChEBI" id="CHEBI:132519"/>
        <dbReference type="EC" id="2.4.1.260"/>
    </reaction>
    <physiologicalReaction direction="left-to-right" evidence="11">
        <dbReference type="Rhea" id="RHEA:29536"/>
    </physiologicalReaction>
</comment>
<feature type="transmembrane region" description="Helical" evidence="12">
    <location>
        <begin position="49"/>
        <end position="68"/>
    </location>
</feature>
<evidence type="ECO:0000313" key="14">
    <source>
        <dbReference type="Proteomes" id="UP000319801"/>
    </source>
</evidence>
<reference evidence="13 14" key="1">
    <citation type="journal article" date="2019" name="Genome Biol. Evol.">
        <title>Whole-Genome Sequencing of the Giant Devil Catfish, Bagarius yarrelli.</title>
        <authorList>
            <person name="Jiang W."/>
            <person name="Lv Y."/>
            <person name="Cheng L."/>
            <person name="Yang K."/>
            <person name="Chao B."/>
            <person name="Wang X."/>
            <person name="Li Y."/>
            <person name="Pan X."/>
            <person name="You X."/>
            <person name="Zhang Y."/>
            <person name="Yang J."/>
            <person name="Li J."/>
            <person name="Zhang X."/>
            <person name="Liu S."/>
            <person name="Sun C."/>
            <person name="Yang J."/>
            <person name="Shi Q."/>
        </authorList>
    </citation>
    <scope>NUCLEOTIDE SEQUENCE [LARGE SCALE GENOMIC DNA]</scope>
    <source>
        <strain evidence="13">JWS20170419001</strain>
        <tissue evidence="13">Muscle</tissue>
    </source>
</reference>
<keyword evidence="4 12" id="KW-0328">Glycosyltransferase</keyword>
<dbReference type="OrthoDB" id="19039at2759"/>
<evidence type="ECO:0000256" key="5">
    <source>
        <dbReference type="ARBA" id="ARBA00022679"/>
    </source>
</evidence>
<comment type="pathway">
    <text evidence="2">Protein modification; protein glycosylation.</text>
</comment>
<comment type="similarity">
    <text evidence="3 12">Belongs to the glycosyltransferase 22 family.</text>
</comment>
<keyword evidence="9 12" id="KW-0472">Membrane</keyword>
<evidence type="ECO:0000256" key="8">
    <source>
        <dbReference type="ARBA" id="ARBA00022989"/>
    </source>
</evidence>
<dbReference type="GO" id="GO:0006487">
    <property type="term" value="P:protein N-linked glycosylation"/>
    <property type="evidence" value="ECO:0007669"/>
    <property type="project" value="TreeGrafter"/>
</dbReference>
<comment type="caution">
    <text evidence="13">The sequence shown here is derived from an EMBL/GenBank/DDBJ whole genome shotgun (WGS) entry which is preliminary data.</text>
</comment>
<evidence type="ECO:0000313" key="13">
    <source>
        <dbReference type="EMBL" id="TSK13178.1"/>
    </source>
</evidence>
<dbReference type="EC" id="2.4.1.-" evidence="12"/>
<evidence type="ECO:0000256" key="3">
    <source>
        <dbReference type="ARBA" id="ARBA00007063"/>
    </source>
</evidence>
<evidence type="ECO:0000256" key="10">
    <source>
        <dbReference type="ARBA" id="ARBA00044721"/>
    </source>
</evidence>
<evidence type="ECO:0000256" key="2">
    <source>
        <dbReference type="ARBA" id="ARBA00004922"/>
    </source>
</evidence>
<dbReference type="PANTHER" id="PTHR22760">
    <property type="entry name" value="GLYCOSYLTRANSFERASE"/>
    <property type="match status" value="1"/>
</dbReference>
<organism evidence="13 14">
    <name type="scientific">Bagarius yarrelli</name>
    <name type="common">Goonch</name>
    <name type="synonym">Bagrus yarrelli</name>
    <dbReference type="NCBI Taxonomy" id="175774"/>
    <lineage>
        <taxon>Eukaryota</taxon>
        <taxon>Metazoa</taxon>
        <taxon>Chordata</taxon>
        <taxon>Craniata</taxon>
        <taxon>Vertebrata</taxon>
        <taxon>Euteleostomi</taxon>
        <taxon>Actinopterygii</taxon>
        <taxon>Neopterygii</taxon>
        <taxon>Teleostei</taxon>
        <taxon>Ostariophysi</taxon>
        <taxon>Siluriformes</taxon>
        <taxon>Sisoridae</taxon>
        <taxon>Sisorinae</taxon>
        <taxon>Bagarius</taxon>
    </lineage>
</organism>
<comment type="function">
    <text evidence="10">Mannosyltransferase that operates in the biosynthetic pathway of dolichol-linked oligosaccharides, the glycan precursors employed in protein asparagine (N)-glycosylation. The assembly of dolichol-linked oligosaccharides begins on the cytosolic side of the endoplasmic reticulum membrane and finishes in its lumen. The sequential addition of sugars to dolichol pyrophosphate produces dolichol-linked oligosaccharides containing fourteen sugars, including two GlcNAcs, nine mannoses and three glucoses. Once assembled, the oligosaccharide is transferred from the lipid to nascent proteins by oligosaccharyltransferases. In the lumen of the endoplasmic reticulum, adds the eighth mannose residue in an alpha-1,6 linkage onto Man(7)GlcNAc(2)-PP-dolichol to produce Man(8)GlcNAc(2)-PP-dolichol.</text>
</comment>
<evidence type="ECO:0000256" key="1">
    <source>
        <dbReference type="ARBA" id="ARBA00004477"/>
    </source>
</evidence>
<dbReference type="EMBL" id="VCAZ01000001">
    <property type="protein sequence ID" value="TSK13178.1"/>
    <property type="molecule type" value="Genomic_DNA"/>
</dbReference>
<keyword evidence="8 12" id="KW-1133">Transmembrane helix</keyword>
<dbReference type="GO" id="GO:0005789">
    <property type="term" value="C:endoplasmic reticulum membrane"/>
    <property type="evidence" value="ECO:0007669"/>
    <property type="project" value="UniProtKB-SubCell"/>
</dbReference>
<evidence type="ECO:0000256" key="9">
    <source>
        <dbReference type="ARBA" id="ARBA00023136"/>
    </source>
</evidence>
<keyword evidence="5 13" id="KW-0808">Transferase</keyword>
<evidence type="ECO:0000256" key="4">
    <source>
        <dbReference type="ARBA" id="ARBA00022676"/>
    </source>
</evidence>
<dbReference type="Proteomes" id="UP000319801">
    <property type="component" value="Unassembled WGS sequence"/>
</dbReference>
<dbReference type="InterPro" id="IPR005599">
    <property type="entry name" value="GPI_mannosylTrfase"/>
</dbReference>
<sequence length="201" mass="22748">MLIPVVGFILLYSFLPHKELRFIIYTFPIFNVVAARGCSLILNNYHKSWLYKTGSVAVIVHLVANGVYSSISLYVSHHNYPGGKAMQELHSIVPANSDVNLHIDVLAAQTGVSRFLELNNNWRYDKREDVTPEDPLMKKYSHVLMEANTTLTSLLSNSHKPLIYIQGYERFVIDTSQFPPVHVRLTNKLVLLESLTHSGPS</sequence>
<gene>
    <name evidence="13" type="ORF">Baya_0052</name>
</gene>
<feature type="transmembrane region" description="Helical" evidence="12">
    <location>
        <begin position="22"/>
        <end position="42"/>
    </location>
</feature>
<dbReference type="PANTHER" id="PTHR22760:SF1">
    <property type="entry name" value="DOL-P-MAN:MAN(7)GLCNAC(2)-PP-DOL ALPHA-1,6-MANNOSYLTRANSFERASE"/>
    <property type="match status" value="1"/>
</dbReference>
<dbReference type="AlphaFoldDB" id="A0A556TH62"/>
<protein>
    <recommendedName>
        <fullName evidence="12">Mannosyltransferase</fullName>
        <ecNumber evidence="12">2.4.1.-</ecNumber>
    </recommendedName>
</protein>
<evidence type="ECO:0000256" key="7">
    <source>
        <dbReference type="ARBA" id="ARBA00022824"/>
    </source>
</evidence>
<accession>A0A556TH62</accession>
<keyword evidence="6 12" id="KW-0812">Transmembrane</keyword>
<proteinExistence type="inferred from homology"/>
<evidence type="ECO:0000256" key="6">
    <source>
        <dbReference type="ARBA" id="ARBA00022692"/>
    </source>
</evidence>
<keyword evidence="14" id="KW-1185">Reference proteome</keyword>
<evidence type="ECO:0000256" key="12">
    <source>
        <dbReference type="RuleBase" id="RU363075"/>
    </source>
</evidence>
<keyword evidence="7 12" id="KW-0256">Endoplasmic reticulum</keyword>
<evidence type="ECO:0000256" key="11">
    <source>
        <dbReference type="ARBA" id="ARBA00048899"/>
    </source>
</evidence>
<dbReference type="GO" id="GO:0052917">
    <property type="term" value="F:dol-P-Man:Man(7)GlcNAc(2)-PP-Dol alpha-1,6-mannosyltransferase activity"/>
    <property type="evidence" value="ECO:0007669"/>
    <property type="project" value="UniProtKB-EC"/>
</dbReference>
<comment type="subcellular location">
    <subcellularLocation>
        <location evidence="1 12">Endoplasmic reticulum membrane</location>
        <topology evidence="1 12">Multi-pass membrane protein</topology>
    </subcellularLocation>
</comment>
<dbReference type="Pfam" id="PF03901">
    <property type="entry name" value="Glyco_transf_22"/>
    <property type="match status" value="1"/>
</dbReference>
<comment type="caution">
    <text evidence="12">Lacks conserved residue(s) required for the propagation of feature annotation.</text>
</comment>
<name>A0A556TH62_BAGYA</name>